<sequence length="183" mass="19745">MKSIVLRRSSWVMISWAVIIGLGIGMLVAALRVTSVNGFRTGWQGIPAFLALVVVVGRVANCKIVLRRDVLVVVNLLRTYTLPAAAIREVSVGGDGTLEVHLDKHRVVSAFAFGGSLIDHFKGSSSEAARKVNAWLDTALTQSERDDFTPQVRWTRCLLADAALGLCVALTGVGMVWMAITGR</sequence>
<keyword evidence="1" id="KW-1133">Transmembrane helix</keyword>
<proteinExistence type="predicted"/>
<organism evidence="2 3">
    <name type="scientific">Streptomyces durocortorensis</name>
    <dbReference type="NCBI Taxonomy" id="2811104"/>
    <lineage>
        <taxon>Bacteria</taxon>
        <taxon>Bacillati</taxon>
        <taxon>Actinomycetota</taxon>
        <taxon>Actinomycetes</taxon>
        <taxon>Kitasatosporales</taxon>
        <taxon>Streptomycetaceae</taxon>
        <taxon>Streptomyces</taxon>
    </lineage>
</organism>
<gene>
    <name evidence="2" type="ORF">RI138_18685</name>
</gene>
<evidence type="ECO:0000313" key="2">
    <source>
        <dbReference type="EMBL" id="WNF28692.1"/>
    </source>
</evidence>
<feature type="transmembrane region" description="Helical" evidence="1">
    <location>
        <begin position="12"/>
        <end position="31"/>
    </location>
</feature>
<evidence type="ECO:0000256" key="1">
    <source>
        <dbReference type="SAM" id="Phobius"/>
    </source>
</evidence>
<keyword evidence="3" id="KW-1185">Reference proteome</keyword>
<feature type="transmembrane region" description="Helical" evidence="1">
    <location>
        <begin position="158"/>
        <end position="180"/>
    </location>
</feature>
<reference evidence="2 3" key="1">
    <citation type="submission" date="2023-09" db="EMBL/GenBank/DDBJ databases">
        <title>Genome completion map analysis of the actinomycetes C11-1.</title>
        <authorList>
            <person name="Qin P."/>
            <person name="Guan P."/>
        </authorList>
    </citation>
    <scope>NUCLEOTIDE SEQUENCE [LARGE SCALE GENOMIC DNA]</scope>
    <source>
        <strain evidence="2 3">C11-1</strain>
    </source>
</reference>
<name>A0ABY9VXQ1_9ACTN</name>
<accession>A0ABY9VXQ1</accession>
<feature type="transmembrane region" description="Helical" evidence="1">
    <location>
        <begin position="43"/>
        <end position="60"/>
    </location>
</feature>
<evidence type="ECO:0008006" key="4">
    <source>
        <dbReference type="Google" id="ProtNLM"/>
    </source>
</evidence>
<dbReference type="EMBL" id="CP134500">
    <property type="protein sequence ID" value="WNF28692.1"/>
    <property type="molecule type" value="Genomic_DNA"/>
</dbReference>
<evidence type="ECO:0000313" key="3">
    <source>
        <dbReference type="Proteomes" id="UP001303236"/>
    </source>
</evidence>
<protein>
    <recommendedName>
        <fullName evidence="4">PH domain-containing protein</fullName>
    </recommendedName>
</protein>
<keyword evidence="1" id="KW-0812">Transmembrane</keyword>
<dbReference type="Proteomes" id="UP001303236">
    <property type="component" value="Chromosome"/>
</dbReference>
<keyword evidence="1" id="KW-0472">Membrane</keyword>